<proteinExistence type="predicted"/>
<dbReference type="EMBL" id="SRLO01000233">
    <property type="protein sequence ID" value="TNN65583.1"/>
    <property type="molecule type" value="Genomic_DNA"/>
</dbReference>
<protein>
    <submittedName>
        <fullName evidence="1">Uncharacterized protein</fullName>
    </submittedName>
</protein>
<evidence type="ECO:0000313" key="2">
    <source>
        <dbReference type="Proteomes" id="UP000314294"/>
    </source>
</evidence>
<reference evidence="1 2" key="1">
    <citation type="submission" date="2019-03" db="EMBL/GenBank/DDBJ databases">
        <title>First draft genome of Liparis tanakae, snailfish: a comprehensive survey of snailfish specific genes.</title>
        <authorList>
            <person name="Kim W."/>
            <person name="Song I."/>
            <person name="Jeong J.-H."/>
            <person name="Kim D."/>
            <person name="Kim S."/>
            <person name="Ryu S."/>
            <person name="Song J.Y."/>
            <person name="Lee S.K."/>
        </authorList>
    </citation>
    <scope>NUCLEOTIDE SEQUENCE [LARGE SCALE GENOMIC DNA]</scope>
    <source>
        <tissue evidence="1">Muscle</tissue>
    </source>
</reference>
<sequence length="73" mass="8315">MARERGRCREERRERLEILPGCRSAEVVHALSFRTEGGGGLLTLTGRVKRPLIPLIHAIVPYLKHDIRPDCLE</sequence>
<name>A0A4Z2HKS4_9TELE</name>
<gene>
    <name evidence="1" type="ORF">EYF80_024261</name>
</gene>
<comment type="caution">
    <text evidence="1">The sequence shown here is derived from an EMBL/GenBank/DDBJ whole genome shotgun (WGS) entry which is preliminary data.</text>
</comment>
<organism evidence="1 2">
    <name type="scientific">Liparis tanakae</name>
    <name type="common">Tanaka's snailfish</name>
    <dbReference type="NCBI Taxonomy" id="230148"/>
    <lineage>
        <taxon>Eukaryota</taxon>
        <taxon>Metazoa</taxon>
        <taxon>Chordata</taxon>
        <taxon>Craniata</taxon>
        <taxon>Vertebrata</taxon>
        <taxon>Euteleostomi</taxon>
        <taxon>Actinopterygii</taxon>
        <taxon>Neopterygii</taxon>
        <taxon>Teleostei</taxon>
        <taxon>Neoteleostei</taxon>
        <taxon>Acanthomorphata</taxon>
        <taxon>Eupercaria</taxon>
        <taxon>Perciformes</taxon>
        <taxon>Cottioidei</taxon>
        <taxon>Cottales</taxon>
        <taxon>Liparidae</taxon>
        <taxon>Liparis</taxon>
    </lineage>
</organism>
<dbReference type="AlphaFoldDB" id="A0A4Z2HKS4"/>
<keyword evidence="2" id="KW-1185">Reference proteome</keyword>
<accession>A0A4Z2HKS4</accession>
<dbReference type="Proteomes" id="UP000314294">
    <property type="component" value="Unassembled WGS sequence"/>
</dbReference>
<evidence type="ECO:0000313" key="1">
    <source>
        <dbReference type="EMBL" id="TNN65583.1"/>
    </source>
</evidence>